<reference evidence="1" key="1">
    <citation type="journal article" date="2018" name="Genome Biol.">
        <title>SKESA: strategic k-mer extension for scrupulous assemblies.</title>
        <authorList>
            <person name="Souvorov A."/>
            <person name="Agarwala R."/>
            <person name="Lipman D.J."/>
        </authorList>
    </citation>
    <scope>NUCLEOTIDE SEQUENCE</scope>
    <source>
        <strain evidence="1">CAVp300</strain>
    </source>
</reference>
<dbReference type="Pfam" id="PF13531">
    <property type="entry name" value="SBP_bac_11"/>
    <property type="match status" value="1"/>
</dbReference>
<evidence type="ECO:0000313" key="1">
    <source>
        <dbReference type="EMBL" id="HAT3580756.1"/>
    </source>
</evidence>
<reference evidence="1" key="2">
    <citation type="submission" date="2020-10" db="EMBL/GenBank/DDBJ databases">
        <authorList>
            <consortium name="NCBI Pathogen Detection Project"/>
        </authorList>
    </citation>
    <scope>NUCLEOTIDE SEQUENCE</scope>
    <source>
        <strain evidence="1">CAVp300</strain>
    </source>
</reference>
<dbReference type="PANTHER" id="PTHR30632:SF0">
    <property type="entry name" value="SULFATE-BINDING PROTEIN"/>
    <property type="match status" value="1"/>
</dbReference>
<dbReference type="GO" id="GO:0015689">
    <property type="term" value="P:molybdate ion transport"/>
    <property type="evidence" value="ECO:0007669"/>
    <property type="project" value="TreeGrafter"/>
</dbReference>
<dbReference type="Gene3D" id="3.40.190.10">
    <property type="entry name" value="Periplasmic binding protein-like II"/>
    <property type="match status" value="2"/>
</dbReference>
<organism evidence="1 2">
    <name type="scientific">Kluyvera intermedia</name>
    <name type="common">Enterobacter intermedius</name>
    <dbReference type="NCBI Taxonomy" id="61648"/>
    <lineage>
        <taxon>Bacteria</taxon>
        <taxon>Pseudomonadati</taxon>
        <taxon>Pseudomonadota</taxon>
        <taxon>Gammaproteobacteria</taxon>
        <taxon>Enterobacterales</taxon>
        <taxon>Enterobacteriaceae</taxon>
        <taxon>Kluyvera</taxon>
    </lineage>
</organism>
<gene>
    <name evidence="1" type="ORF">I8531_001017</name>
</gene>
<comment type="caution">
    <text evidence="1">The sequence shown here is derived from an EMBL/GenBank/DDBJ whole genome shotgun (WGS) entry which is preliminary data.</text>
</comment>
<proteinExistence type="predicted"/>
<dbReference type="RefSeq" id="WP_047372762.1">
    <property type="nucleotide sequence ID" value="NZ_CABMNU010000005.1"/>
</dbReference>
<dbReference type="GO" id="GO:0030973">
    <property type="term" value="F:molybdate ion binding"/>
    <property type="evidence" value="ECO:0007669"/>
    <property type="project" value="TreeGrafter"/>
</dbReference>
<dbReference type="Proteomes" id="UP000867740">
    <property type="component" value="Unassembled WGS sequence"/>
</dbReference>
<dbReference type="EMBL" id="DACSUM010000005">
    <property type="protein sequence ID" value="HAT3580756.1"/>
    <property type="molecule type" value="Genomic_DNA"/>
</dbReference>
<dbReference type="AlphaFoldDB" id="A0A9P3T5W9"/>
<dbReference type="PANTHER" id="PTHR30632">
    <property type="entry name" value="MOLYBDATE-BINDING PERIPLASMIC PROTEIN"/>
    <property type="match status" value="1"/>
</dbReference>
<evidence type="ECO:0000313" key="2">
    <source>
        <dbReference type="Proteomes" id="UP000867740"/>
    </source>
</evidence>
<name>A0A9P3T5W9_KLUIN</name>
<dbReference type="InterPro" id="IPR050682">
    <property type="entry name" value="ModA/WtpA"/>
</dbReference>
<accession>A0A9P3T5W9</accession>
<sequence>MSSLTVLAAGSLKRALVPLFERFSAEQGWVVEAHFGPAGLLRERIEAGEPCSLFASANTAHPQALLAAGRARETHLFACNQLNLTARRTAQTEEDDWLTLLSNPALKLGTSTPGCDPSGDYTWQLFDAIESLHPGLGQALKQRAHKLVGGRDTLTVPPGEIASAWLIRQGLADLFIGYSHYAMALAGEADLRVVAIPAVCNIRCDYQLALLDDAPATQALAQYMLAAEGQAFLRNAGFLAPDVK</sequence>
<protein>
    <submittedName>
        <fullName evidence="1">Solute-binding protein</fullName>
    </submittedName>
</protein>
<dbReference type="SUPFAM" id="SSF53850">
    <property type="entry name" value="Periplasmic binding protein-like II"/>
    <property type="match status" value="1"/>
</dbReference>